<evidence type="ECO:0000313" key="1">
    <source>
        <dbReference type="EMBL" id="PTB97576.1"/>
    </source>
</evidence>
<gene>
    <name evidence="1" type="ORF">C9994_02090</name>
</gene>
<comment type="caution">
    <text evidence="1">The sequence shown here is derived from an EMBL/GenBank/DDBJ whole genome shotgun (WGS) entry which is preliminary data.</text>
</comment>
<dbReference type="NCBIfam" id="TIGR04183">
    <property type="entry name" value="Por_Secre_tail"/>
    <property type="match status" value="1"/>
</dbReference>
<evidence type="ECO:0000313" key="2">
    <source>
        <dbReference type="Proteomes" id="UP000240608"/>
    </source>
</evidence>
<proteinExistence type="predicted"/>
<organism evidence="1 2">
    <name type="scientific">Marivirga lumbricoides</name>
    <dbReference type="NCBI Taxonomy" id="1046115"/>
    <lineage>
        <taxon>Bacteria</taxon>
        <taxon>Pseudomonadati</taxon>
        <taxon>Bacteroidota</taxon>
        <taxon>Cytophagia</taxon>
        <taxon>Cytophagales</taxon>
        <taxon>Marivirgaceae</taxon>
        <taxon>Marivirga</taxon>
    </lineage>
</organism>
<sequence length="1482" mass="157467">LFASEDGSRFDYDLVFGNNRAVRLPSTFPTVYPNLHIKGRNGTGRTLLIAQDITVKRDLILREGAILRLNDGGNGDIVVKRNLNLSVNNRDETLEFSSTGTNRTLRIDGNIITNTNDRIRVLNNTPSSLVHKFQLGGSIIQSAGTSIDLFNGLGNNNNAILELVGGNSANYSRSGTNALDLFQLVMNKETKSAEFIFDDSFTLGATTDGVTKALTITRGTLTLNDPAININLTTGGANFVIPSNGVLMLTSGVANASGDDSGIFLDGSLNINGGTLDMSSGAGNGNNFIEYSASGSALLSISSGSLLVGSQIRRGTATTAGILNYVQTGGTVEVGRNVAPEASRGVFEIVNTGSNFSYTGGTLTLVRQNTASPSVAALRLLPSSSTVTSTIFIGNANTPANQNNFGVNANIPLAGLEITGTNSPTAILQVNPLTLNGQLLINNGGSLDANGLDLILNADFVNDGSFIPSGNETIFASTGNQSFNGTGTTSFFQFTKSSGGLLNVEKDITVLDLFTISDGTLNDNGNTIDLKSNALIDGVHESTGSGNGIQFSADVQQQLLRSEPGTGNLGLLTIVNPVGVIVPEANGFNFNINNGLRMNGGVFNIGSSKVTIGVNANITTNSGYSETNMIKTNSSFTDNGLTKVFPSGYNQLFTYPIGEDDYTPVVIDFTVSGGTSGTTLGSISVKPANEYHPTVNDSDDNLASGDINNVLQYYWTLQASGINDLVASVRFQYDQSDVSIAEGGYTEEDYIAARVLLFDNPTENINKFTASDVDESLNQIVFNQSVVFNGVGSNGITGDYFAGIDEAIPNNIATYTSTGTGGNVNSTATFIETLPTDGVAPSGSILIVSTGTEVDFNVNNVRLYKTIIEDGGVLNVDQTDGHRLGILEGIGTLKITSNTNNASLPAADYADFFSCTGGGLEYAGTGSYNVLPGITALRRLTLSGTGDRNFPNNNVTICEDFIINGPLANSPSNKNIRIDKDLIINSGSFNTASSRLFVFGRAIVLGGEINGIGRNKDFYGPVIIDGGSFKNGSTGATIFRGDLSLISGSFSSGTGSHIVLFTGVDYQNIIGDFTGVNSFSILQINKSINHINFTNKVNIAEELRLTDGKIIGSNGIFLGSNAIVTPPSGSANSYIIGKVTKVISSAGGNFTFPIGNIYRWRPATVNNVSNAGLTWEAQYFTANPTSHPLVDNLTPSSTAIATISDNEYWIISDGASAPAGVTASIGLSWGIESEVSDEPAERQELQVMAWNNATSSWDNFGGEDFSSGNTQSQGSFLSASDVTFSERVITLGSGDESNPLPVELVYFTAENRNTTVDLEWQTASEFNNDFFEVQRSFDGKSFEVIGLVEGNGTVNQLINYGFTDYSPLAGETYYRLRQVDYNGDYEFSPIAKVNREELSDLTLVPNPTSDQAIYLRLSGFHVEQPVQVKIFDLQGKLYYFNSHSPNELQQRPLPVRNEMHAGIYLVEVVQGNTVKQVRLAIR</sequence>
<dbReference type="Proteomes" id="UP000240608">
    <property type="component" value="Unassembled WGS sequence"/>
</dbReference>
<feature type="non-terminal residue" evidence="1">
    <location>
        <position position="1"/>
    </location>
</feature>
<protein>
    <recommendedName>
        <fullName evidence="3">Secretion system C-terminal sorting domain-containing protein</fullName>
    </recommendedName>
</protein>
<dbReference type="EMBL" id="PYVU01000010">
    <property type="protein sequence ID" value="PTB97576.1"/>
    <property type="molecule type" value="Genomic_DNA"/>
</dbReference>
<name>A0A2T4DUY6_9BACT</name>
<reference evidence="1 2" key="1">
    <citation type="submission" date="2018-03" db="EMBL/GenBank/DDBJ databases">
        <title>Cross-interface Injection: A General Nanoliter Liquid Handling Method Applied to Single Cells Genome Amplification Automated Nanoliter Liquid Handling Applied to Single Cell Multiple Displacement Amplification.</title>
        <authorList>
            <person name="Yun J."/>
            <person name="Xu P."/>
            <person name="Xu J."/>
            <person name="Dai X."/>
            <person name="Wang Y."/>
            <person name="Zheng X."/>
            <person name="Cao C."/>
            <person name="Yi Q."/>
            <person name="Zhu Y."/>
            <person name="Wang L."/>
            <person name="Dong Z."/>
            <person name="Huang Y."/>
            <person name="Huang L."/>
            <person name="Du W."/>
        </authorList>
    </citation>
    <scope>NUCLEOTIDE SEQUENCE [LARGE SCALE GENOMIC DNA]</scope>
    <source>
        <strain evidence="1 2">Z-D1-2</strain>
    </source>
</reference>
<evidence type="ECO:0008006" key="3">
    <source>
        <dbReference type="Google" id="ProtNLM"/>
    </source>
</evidence>
<dbReference type="InterPro" id="IPR026444">
    <property type="entry name" value="Secre_tail"/>
</dbReference>
<accession>A0A2T4DUY6</accession>